<keyword evidence="2" id="KW-1185">Reference proteome</keyword>
<evidence type="ECO:0000313" key="2">
    <source>
        <dbReference type="Proteomes" id="UP000717696"/>
    </source>
</evidence>
<accession>A0A9P9EWT8</accession>
<gene>
    <name evidence="1" type="ORF">B0J13DRAFT_441623</name>
</gene>
<reference evidence="1" key="1">
    <citation type="journal article" date="2021" name="Nat. Commun.">
        <title>Genetic determinants of endophytism in the Arabidopsis root mycobiome.</title>
        <authorList>
            <person name="Mesny F."/>
            <person name="Miyauchi S."/>
            <person name="Thiergart T."/>
            <person name="Pickel B."/>
            <person name="Atanasova L."/>
            <person name="Karlsson M."/>
            <person name="Huettel B."/>
            <person name="Barry K.W."/>
            <person name="Haridas S."/>
            <person name="Chen C."/>
            <person name="Bauer D."/>
            <person name="Andreopoulos W."/>
            <person name="Pangilinan J."/>
            <person name="LaButti K."/>
            <person name="Riley R."/>
            <person name="Lipzen A."/>
            <person name="Clum A."/>
            <person name="Drula E."/>
            <person name="Henrissat B."/>
            <person name="Kohler A."/>
            <person name="Grigoriev I.V."/>
            <person name="Martin F.M."/>
            <person name="Hacquard S."/>
        </authorList>
    </citation>
    <scope>NUCLEOTIDE SEQUENCE</scope>
    <source>
        <strain evidence="1">MPI-CAGE-AT-0021</strain>
    </source>
</reference>
<proteinExistence type="predicted"/>
<dbReference type="EMBL" id="JAGMUU010000008">
    <property type="protein sequence ID" value="KAH7146712.1"/>
    <property type="molecule type" value="Genomic_DNA"/>
</dbReference>
<organism evidence="1 2">
    <name type="scientific">Dactylonectria estremocensis</name>
    <dbReference type="NCBI Taxonomy" id="1079267"/>
    <lineage>
        <taxon>Eukaryota</taxon>
        <taxon>Fungi</taxon>
        <taxon>Dikarya</taxon>
        <taxon>Ascomycota</taxon>
        <taxon>Pezizomycotina</taxon>
        <taxon>Sordariomycetes</taxon>
        <taxon>Hypocreomycetidae</taxon>
        <taxon>Hypocreales</taxon>
        <taxon>Nectriaceae</taxon>
        <taxon>Dactylonectria</taxon>
    </lineage>
</organism>
<name>A0A9P9EWT8_9HYPO</name>
<evidence type="ECO:0000313" key="1">
    <source>
        <dbReference type="EMBL" id="KAH7146712.1"/>
    </source>
</evidence>
<comment type="caution">
    <text evidence="1">The sequence shown here is derived from an EMBL/GenBank/DDBJ whole genome shotgun (WGS) entry which is preliminary data.</text>
</comment>
<protein>
    <submittedName>
        <fullName evidence="1">Uncharacterized protein</fullName>
    </submittedName>
</protein>
<dbReference type="OrthoDB" id="5081299at2759"/>
<feature type="non-terminal residue" evidence="1">
    <location>
        <position position="1"/>
    </location>
</feature>
<sequence length="66" mass="7385">ILGNKQYVVLHNPWSITKPGGLNSYPGLIERLDPQLWHLISLLDHGGLFAMTEAFKPCFSYMGVAK</sequence>
<dbReference type="AlphaFoldDB" id="A0A9P9EWT8"/>
<dbReference type="Proteomes" id="UP000717696">
    <property type="component" value="Unassembled WGS sequence"/>
</dbReference>